<dbReference type="CDD" id="cd00590">
    <property type="entry name" value="RRM_SF"/>
    <property type="match status" value="2"/>
</dbReference>
<feature type="domain" description="RRM" evidence="3">
    <location>
        <begin position="12"/>
        <end position="92"/>
    </location>
</feature>
<comment type="caution">
    <text evidence="4">The sequence shown here is derived from an EMBL/GenBank/DDBJ whole genome shotgun (WGS) entry which is preliminary data.</text>
</comment>
<keyword evidence="1 2" id="KW-0694">RNA-binding</keyword>
<dbReference type="InterPro" id="IPR000504">
    <property type="entry name" value="RRM_dom"/>
</dbReference>
<evidence type="ECO:0000256" key="2">
    <source>
        <dbReference type="PROSITE-ProRule" id="PRU00176"/>
    </source>
</evidence>
<keyword evidence="5" id="KW-1185">Reference proteome</keyword>
<sequence>MNASWQNIEPSKRVYLGNLSYTTTANDIEKVLWEHGLGHCSQVHMLRKPISQLSWGYCFVNFTTREVASRALTSLQGIVVDRRPLRVEPPQQLLGPYKTPLEVSRLYVGGLGPVMNQEENDIEIWWIFNGFEISAIGERTPAYSASLPWGNPPGNRYGVYVDFWTTDEAKRARRAINGMPYGDGKLHVFYATNFP</sequence>
<proteinExistence type="predicted"/>
<dbReference type="InterPro" id="IPR012677">
    <property type="entry name" value="Nucleotide-bd_a/b_plait_sf"/>
</dbReference>
<accession>A0AAJ0FC51</accession>
<gene>
    <name evidence="4" type="ORF">QBC47DRAFT_338652</name>
</gene>
<dbReference type="EMBL" id="MU839829">
    <property type="protein sequence ID" value="KAK1757978.1"/>
    <property type="molecule type" value="Genomic_DNA"/>
</dbReference>
<dbReference type="SUPFAM" id="SSF54928">
    <property type="entry name" value="RNA-binding domain, RBD"/>
    <property type="match status" value="1"/>
</dbReference>
<dbReference type="Gene3D" id="3.30.70.330">
    <property type="match status" value="1"/>
</dbReference>
<evidence type="ECO:0000313" key="5">
    <source>
        <dbReference type="Proteomes" id="UP001239445"/>
    </source>
</evidence>
<dbReference type="PANTHER" id="PTHR21245">
    <property type="entry name" value="HETEROGENEOUS NUCLEAR RIBONUCLEOPROTEIN"/>
    <property type="match status" value="1"/>
</dbReference>
<name>A0AAJ0FC51_9PEZI</name>
<organism evidence="4 5">
    <name type="scientific">Echria macrotheca</name>
    <dbReference type="NCBI Taxonomy" id="438768"/>
    <lineage>
        <taxon>Eukaryota</taxon>
        <taxon>Fungi</taxon>
        <taxon>Dikarya</taxon>
        <taxon>Ascomycota</taxon>
        <taxon>Pezizomycotina</taxon>
        <taxon>Sordariomycetes</taxon>
        <taxon>Sordariomycetidae</taxon>
        <taxon>Sordariales</taxon>
        <taxon>Schizotheciaceae</taxon>
        <taxon>Echria</taxon>
    </lineage>
</organism>
<dbReference type="AlphaFoldDB" id="A0AAJ0FC51"/>
<dbReference type="InterPro" id="IPR035979">
    <property type="entry name" value="RBD_domain_sf"/>
</dbReference>
<dbReference type="GO" id="GO:0003723">
    <property type="term" value="F:RNA binding"/>
    <property type="evidence" value="ECO:0007669"/>
    <property type="project" value="UniProtKB-UniRule"/>
</dbReference>
<evidence type="ECO:0000313" key="4">
    <source>
        <dbReference type="EMBL" id="KAK1757978.1"/>
    </source>
</evidence>
<dbReference type="Proteomes" id="UP001239445">
    <property type="component" value="Unassembled WGS sequence"/>
</dbReference>
<protein>
    <recommendedName>
        <fullName evidence="3">RRM domain-containing protein</fullName>
    </recommendedName>
</protein>
<dbReference type="Pfam" id="PF00076">
    <property type="entry name" value="RRM_1"/>
    <property type="match status" value="1"/>
</dbReference>
<dbReference type="SMART" id="SM00360">
    <property type="entry name" value="RRM"/>
    <property type="match status" value="1"/>
</dbReference>
<evidence type="ECO:0000256" key="1">
    <source>
        <dbReference type="ARBA" id="ARBA00022884"/>
    </source>
</evidence>
<evidence type="ECO:0000259" key="3">
    <source>
        <dbReference type="PROSITE" id="PS50102"/>
    </source>
</evidence>
<dbReference type="PROSITE" id="PS50102">
    <property type="entry name" value="RRM"/>
    <property type="match status" value="1"/>
</dbReference>
<reference evidence="4" key="1">
    <citation type="submission" date="2023-06" db="EMBL/GenBank/DDBJ databases">
        <title>Genome-scale phylogeny and comparative genomics of the fungal order Sordariales.</title>
        <authorList>
            <consortium name="Lawrence Berkeley National Laboratory"/>
            <person name="Hensen N."/>
            <person name="Bonometti L."/>
            <person name="Westerberg I."/>
            <person name="Brannstrom I.O."/>
            <person name="Guillou S."/>
            <person name="Cros-Aarteil S."/>
            <person name="Calhoun S."/>
            <person name="Haridas S."/>
            <person name="Kuo A."/>
            <person name="Mondo S."/>
            <person name="Pangilinan J."/>
            <person name="Riley R."/>
            <person name="Labutti K."/>
            <person name="Andreopoulos B."/>
            <person name="Lipzen A."/>
            <person name="Chen C."/>
            <person name="Yanf M."/>
            <person name="Daum C."/>
            <person name="Ng V."/>
            <person name="Clum A."/>
            <person name="Steindorff A."/>
            <person name="Ohm R."/>
            <person name="Martin F."/>
            <person name="Silar P."/>
            <person name="Natvig D."/>
            <person name="Lalanne C."/>
            <person name="Gautier V."/>
            <person name="Ament-Velasquez S.L."/>
            <person name="Kruys A."/>
            <person name="Hutchinson M.I."/>
            <person name="Powell A.J."/>
            <person name="Barry K."/>
            <person name="Miller A.N."/>
            <person name="Grigoriev I.V."/>
            <person name="Debuchy R."/>
            <person name="Gladieux P."/>
            <person name="Thoren M.H."/>
            <person name="Johannesson H."/>
        </authorList>
    </citation>
    <scope>NUCLEOTIDE SEQUENCE</scope>
    <source>
        <strain evidence="4">PSN4</strain>
    </source>
</reference>